<name>A0ABQ2C927_9LACO</name>
<dbReference type="EMBL" id="BMDS01000012">
    <property type="protein sequence ID" value="GGI64244.1"/>
    <property type="molecule type" value="Genomic_DNA"/>
</dbReference>
<evidence type="ECO:0008006" key="3">
    <source>
        <dbReference type="Google" id="ProtNLM"/>
    </source>
</evidence>
<evidence type="ECO:0000313" key="2">
    <source>
        <dbReference type="Proteomes" id="UP000603295"/>
    </source>
</evidence>
<dbReference type="InterPro" id="IPR024079">
    <property type="entry name" value="MetalloPept_cat_dom_sf"/>
</dbReference>
<sequence>MTTKNSYWERRAIEERKWQKANLADDVKFNRLLEQYYKEAIVQINKDIDQQYQALASATGGLRSAYRAVDDADIQAYMVEAQKVVNQANKLRALGKTVTYADFSDEVNQHMRVYNATMRINRLEYLKSQIGLHLTEANMNIDDSMRLKLTDSYVDEVKRQAGILGQTVKFNKFLIADNISKIVMAQTAGATWSQRLWANQDALKAQLDHVLATGFITGQSNQVMARRLKSQIKDTVNNARYVTERLARTESARVQYQAQIDSIKAADYKYVKWYAEPGACRVCQEIADNDRYDLGYGVFPVDEAPSIPVHPNCRCSISAYWVDGKDNLSKNGSKKVKKSSDAEDTINAYSDFEKLVKSNFKIKNVTGMEKTSPEALNKIYSALNRNFNRFPALKGELDSIKGYSKLSDRALGEYVSKEKMMKINVAKIDGFSEELSKCVKSGWWTPKKDFTGVIDHEFGHFVQFNYSKLAGSTFDAWEDDQKNQSWGNKLIYKALENSGEELSRDNVVKHCSKYGATNNYELFAEYFSNESDDPVVKEFNKLLNAEKCFKKVEK</sequence>
<keyword evidence="2" id="KW-1185">Reference proteome</keyword>
<protein>
    <recommendedName>
        <fullName evidence="3">Phage head morphogenesis domain-containing protein</fullName>
    </recommendedName>
</protein>
<dbReference type="RefSeq" id="WP_188358116.1">
    <property type="nucleotide sequence ID" value="NZ_BMDS01000012.1"/>
</dbReference>
<gene>
    <name evidence="1" type="ORF">GCM10011459_20780</name>
</gene>
<proteinExistence type="predicted"/>
<organism evidence="1 2">
    <name type="scientific">Limosilactobacillus caviae</name>
    <dbReference type="NCBI Taxonomy" id="1769424"/>
    <lineage>
        <taxon>Bacteria</taxon>
        <taxon>Bacillati</taxon>
        <taxon>Bacillota</taxon>
        <taxon>Bacilli</taxon>
        <taxon>Lactobacillales</taxon>
        <taxon>Lactobacillaceae</taxon>
        <taxon>Limosilactobacillus</taxon>
    </lineage>
</organism>
<evidence type="ECO:0000313" key="1">
    <source>
        <dbReference type="EMBL" id="GGI64244.1"/>
    </source>
</evidence>
<reference evidence="2" key="1">
    <citation type="journal article" date="2019" name="Int. J. Syst. Evol. Microbiol.">
        <title>The Global Catalogue of Microorganisms (GCM) 10K type strain sequencing project: providing services to taxonomists for standard genome sequencing and annotation.</title>
        <authorList>
            <consortium name="The Broad Institute Genomics Platform"/>
            <consortium name="The Broad Institute Genome Sequencing Center for Infectious Disease"/>
            <person name="Wu L."/>
            <person name="Ma J."/>
        </authorList>
    </citation>
    <scope>NUCLEOTIDE SEQUENCE [LARGE SCALE GENOMIC DNA]</scope>
    <source>
        <strain evidence="2">CCM 8609</strain>
    </source>
</reference>
<dbReference type="Gene3D" id="3.40.390.10">
    <property type="entry name" value="Collagenase (Catalytic Domain)"/>
    <property type="match status" value="1"/>
</dbReference>
<dbReference type="SUPFAM" id="SSF55486">
    <property type="entry name" value="Metalloproteases ('zincins'), catalytic domain"/>
    <property type="match status" value="1"/>
</dbReference>
<comment type="caution">
    <text evidence="1">The sequence shown here is derived from an EMBL/GenBank/DDBJ whole genome shotgun (WGS) entry which is preliminary data.</text>
</comment>
<accession>A0ABQ2C927</accession>
<dbReference type="Proteomes" id="UP000603295">
    <property type="component" value="Unassembled WGS sequence"/>
</dbReference>